<accession>A0ABT6UEB7</accession>
<keyword evidence="2" id="KW-1185">Reference proteome</keyword>
<name>A0ABT6UEB7_9GAMM</name>
<reference evidence="1 2" key="1">
    <citation type="submission" date="2022-09" db="EMBL/GenBank/DDBJ databases">
        <title>The outer-membrane cytochrome OmcA is essential for infection of Shewanella oneidensis by a zebrafish-associated bacteriophage.</title>
        <authorList>
            <person name="Grenfell A.W."/>
            <person name="Intile P."/>
            <person name="Mcfarlane J."/>
            <person name="Leung D."/>
            <person name="Abdalla K."/>
            <person name="Wold M."/>
            <person name="Kees E."/>
            <person name="Gralnick J."/>
        </authorList>
    </citation>
    <scope>NUCLEOTIDE SEQUENCE [LARGE SCALE GENOMIC DNA]</scope>
    <source>
        <strain evidence="1 2">NF-5</strain>
    </source>
</reference>
<evidence type="ECO:0000313" key="1">
    <source>
        <dbReference type="EMBL" id="MDI5832819.1"/>
    </source>
</evidence>
<proteinExistence type="predicted"/>
<dbReference type="EMBL" id="JAOTLW010000015">
    <property type="protein sequence ID" value="MDI5832819.1"/>
    <property type="molecule type" value="Genomic_DNA"/>
</dbReference>
<gene>
    <name evidence="1" type="ORF">ODY93_14660</name>
</gene>
<sequence length="90" mass="9662">MGIKQFPIPNFPAVTAKLPAGKTAAVKKLQQLNADLAAKANQILKLCGFKLAVGVHVLTHQIGVVAQLLTQQISVLHHRGNKALLHQLKT</sequence>
<protein>
    <submittedName>
        <fullName evidence="1">Uncharacterized protein</fullName>
    </submittedName>
</protein>
<comment type="caution">
    <text evidence="1">The sequence shown here is derived from an EMBL/GenBank/DDBJ whole genome shotgun (WGS) entry which is preliminary data.</text>
</comment>
<evidence type="ECO:0000313" key="2">
    <source>
        <dbReference type="Proteomes" id="UP001159075"/>
    </source>
</evidence>
<organism evidence="1 2">
    <name type="scientific">Shewanella xiamenensis</name>
    <dbReference type="NCBI Taxonomy" id="332186"/>
    <lineage>
        <taxon>Bacteria</taxon>
        <taxon>Pseudomonadati</taxon>
        <taxon>Pseudomonadota</taxon>
        <taxon>Gammaproteobacteria</taxon>
        <taxon>Alteromonadales</taxon>
        <taxon>Shewanellaceae</taxon>
        <taxon>Shewanella</taxon>
    </lineage>
</organism>
<dbReference type="Proteomes" id="UP001159075">
    <property type="component" value="Unassembled WGS sequence"/>
</dbReference>